<comment type="caution">
    <text evidence="2">The sequence shown here is derived from an EMBL/GenBank/DDBJ whole genome shotgun (WGS) entry which is preliminary data.</text>
</comment>
<keyword evidence="3" id="KW-1185">Reference proteome</keyword>
<name>A0ABX2W692_9ENTR</name>
<evidence type="ECO:0000313" key="2">
    <source>
        <dbReference type="EMBL" id="OAT26411.1"/>
    </source>
</evidence>
<dbReference type="Gene3D" id="2.60.40.1090">
    <property type="entry name" value="Fimbrial-type adhesion domain"/>
    <property type="match status" value="1"/>
</dbReference>
<dbReference type="EMBL" id="LXEQ01000047">
    <property type="protein sequence ID" value="OAT26411.1"/>
    <property type="molecule type" value="Genomic_DNA"/>
</dbReference>
<accession>A0ABX2W692</accession>
<evidence type="ECO:0000313" key="3">
    <source>
        <dbReference type="Proteomes" id="UP000078407"/>
    </source>
</evidence>
<evidence type="ECO:0000259" key="1">
    <source>
        <dbReference type="Pfam" id="PF24223"/>
    </source>
</evidence>
<sequence length="359" mass="38576">MGSAVQATAGECNLVDATGTWWKGTSDDFGVYVNIERQEWMGNTAGQGKYRVTLNISMDQGAKYYDNSLNNFNWAPNSLPPGVLPDYQSNCMEGHIVEGRTQDVSVGGGTLKTYLSPEGGGSGTQEMRIVNETDPGAVRIIETIRSYQGSYMIGVTSNGNFQITKTIDVLIDALNIQTGNYTVSIPILLAGTSTWFMSGANNWWTTNPAGTPEYKQTIYLPLDIRIDDTGEPGNPDVICSLSSTDITLSHGNVLYNNAHRNIKQESFAITCDGETTVDITLQGMDNTHDPYTVVNMGPGPGLSSYLSVSLNQTDWARTLTGAALVNGATTFYLQSELQAGSDLLPGSYTGSAVAIVNIL</sequence>
<dbReference type="InterPro" id="IPR036937">
    <property type="entry name" value="Adhesion_dom_fimbrial_sf"/>
</dbReference>
<proteinExistence type="predicted"/>
<dbReference type="InterPro" id="IPR057010">
    <property type="entry name" value="MrpH_C"/>
</dbReference>
<reference evidence="2 3" key="1">
    <citation type="submission" date="2016-04" db="EMBL/GenBank/DDBJ databases">
        <title>ATOL: Assembling a taxonomically balanced genome-scale reconstruction of the evolutionary history of the Enterobacteriaceae.</title>
        <authorList>
            <person name="Plunkett G.III."/>
            <person name="Neeno-Eckwall E.C."/>
            <person name="Glasner J.D."/>
            <person name="Perna N.T."/>
        </authorList>
    </citation>
    <scope>NUCLEOTIDE SEQUENCE [LARGE SCALE GENOMIC DNA]</scope>
    <source>
        <strain evidence="2 3">ATCC 51602</strain>
    </source>
</reference>
<dbReference type="Proteomes" id="UP000078407">
    <property type="component" value="Unassembled WGS sequence"/>
</dbReference>
<gene>
    <name evidence="2" type="ORF">M976_03131</name>
</gene>
<dbReference type="Pfam" id="PF24223">
    <property type="entry name" value="MrpH_C"/>
    <property type="match status" value="1"/>
</dbReference>
<feature type="domain" description="Fimbrial adhesin MrpH C-terminal" evidence="1">
    <location>
        <begin position="239"/>
        <end position="357"/>
    </location>
</feature>
<organism evidence="2 3">
    <name type="scientific">Buttiauxella ferragutiae ATCC 51602</name>
    <dbReference type="NCBI Taxonomy" id="1354252"/>
    <lineage>
        <taxon>Bacteria</taxon>
        <taxon>Pseudomonadati</taxon>
        <taxon>Pseudomonadota</taxon>
        <taxon>Gammaproteobacteria</taxon>
        <taxon>Enterobacterales</taxon>
        <taxon>Enterobacteriaceae</taxon>
        <taxon>Buttiauxella</taxon>
    </lineage>
</organism>
<protein>
    <recommendedName>
        <fullName evidence="1">Fimbrial adhesin MrpH C-terminal domain-containing protein</fullName>
    </recommendedName>
</protein>